<feature type="region of interest" description="Disordered" evidence="2">
    <location>
        <begin position="275"/>
        <end position="484"/>
    </location>
</feature>
<feature type="compositionally biased region" description="Basic and acidic residues" evidence="2">
    <location>
        <begin position="1144"/>
        <end position="1164"/>
    </location>
</feature>
<feature type="region of interest" description="Disordered" evidence="2">
    <location>
        <begin position="1129"/>
        <end position="1269"/>
    </location>
</feature>
<feature type="compositionally biased region" description="Polar residues" evidence="2">
    <location>
        <begin position="1192"/>
        <end position="1202"/>
    </location>
</feature>
<comment type="caution">
    <text evidence="4">The sequence shown here is derived from an EMBL/GenBank/DDBJ whole genome shotgun (WGS) entry which is preliminary data.</text>
</comment>
<keyword evidence="1" id="KW-0175">Coiled coil</keyword>
<protein>
    <submittedName>
        <fullName evidence="4">Uncharacterized protein</fullName>
    </submittedName>
</protein>
<feature type="region of interest" description="Disordered" evidence="2">
    <location>
        <begin position="1090"/>
        <end position="1112"/>
    </location>
</feature>
<feature type="compositionally biased region" description="Polar residues" evidence="2">
    <location>
        <begin position="1246"/>
        <end position="1265"/>
    </location>
</feature>
<accession>A0ABD2LMW5</accession>
<feature type="compositionally biased region" description="Acidic residues" evidence="2">
    <location>
        <begin position="915"/>
        <end position="933"/>
    </location>
</feature>
<feature type="compositionally biased region" description="Low complexity" evidence="2">
    <location>
        <begin position="313"/>
        <end position="324"/>
    </location>
</feature>
<feature type="region of interest" description="Disordered" evidence="2">
    <location>
        <begin position="20"/>
        <end position="41"/>
    </location>
</feature>
<feature type="compositionally biased region" description="Polar residues" evidence="2">
    <location>
        <begin position="935"/>
        <end position="944"/>
    </location>
</feature>
<reference evidence="4 5" key="1">
    <citation type="submission" date="2024-10" db="EMBL/GenBank/DDBJ databases">
        <authorList>
            <person name="Kim D."/>
        </authorList>
    </citation>
    <scope>NUCLEOTIDE SEQUENCE [LARGE SCALE GENOMIC DNA]</scope>
    <source>
        <strain evidence="4">BH-2024</strain>
    </source>
</reference>
<sequence>MYIRVLTILFIVHVVGVHGGGRNSGDLSRAEPVPDVPDKSKSKRTTYHFADLSIVEPVNVVPGKLKKQKSIRTTHRLSKEIMVEPKIASERTLIARFDYKQLGIVNGLLDELKQNLNQMNNQKFKWSADMKKNDYNKKKKDLLSMLENKKDKESPCEEILPHSDTKGKEYKEKIKAILDKLTSWQELKRSFSNVFYDDAENSTAGQSPFYSSTESCVGEVKEKEKKKGLLRAMSSFFKNNKKKASNKESHFQEFVKRHEGLVPAQHLDKARRSLDLFSPKSSPNGSTASRTQSESTPKASSSTGKKLGRLFRSSSVSVSTTQKTSDQKHEQKDGLKGPVLQRLPSIRGDGITSSSHVRSKSFSVSKEASGSKLGTEQSVGSSGPTLKRATSTRRDNSMANEESKIKYTKNPQKGQRRNSEPTERKRVSFELTNDPKDGLSEDDLKKSNEPKQALTLPRAMSTREIGSGHKKANEGRRSFDKTNSLNGKVSKFQRSSSLRPGSSMSQSFQKCTYFSPIEEERNVEEVSCELPFAKSSDRKKKIIDENAEPLHPPNPLEIGIIGSSANNSLSEGHRRSFELPKANVPKLSQLRSSSARWEPNMSKRTNKSNLSLYANSIEEEGVFQDGTLCKANWGLIEGRLNYLKDGEDKQLKHDLFDHFRRANYFLQSIILQSILYRQQENGKGTESLKGTRAKIINDENMLQISKELFMEERNYLLNTLKAFDTLFRDDSGLTDELPIEEFRFSRRQSSEGDVLRRAMSARNDTFNQPLIVKNHMVNDGQQSNEQQTNTSFSLSTLIVAKELSDEERRIKSAKEIQQELLANLRKIRENIPRPKEISETVLDETKGGPCEKLLPARDENGKLFTDYELRMKVRMNLDDLTSWPAVKEAFCSGMENPKKLERCHKMAEKLHFIEEEDKEADHDEEEDDEDENEVGLSTRSNFVDSQFGDKEQMHPIMSGDAEDGEAESRESQISVSPQYKNENRKKGLNKIFLSKRKKNVEKNAYDDKLDDALLEAAGARKKCEIELLVQARRSLDFERRSSNSAASSGELQQPLLLKRSSTTSANGININHADKTVIKDKIRKSISSEQKMAGLSAKKNHQLQRSKTTASPKGIDIVRKTLLIFNEDSSKSGKSVQKQKQAKQKMDKLHNGQKNENESEDRSRNLLAEPSKTKSKQQIVPTKESITENYDKGSSSSNSNRWPNKIFKGKKSLDSTNIKPKYIPNENETEDRSLNLLTAPTKAKSKQQIKPNNDGKGSSSSNRWPNNFIKGRHSLDAKRSELTLNDRPMNGMQRYAKLRNPNGLSMAQRSYSTGAKMFARKQKLPVFTARWEIIRHGLYFLNDDHLKEKLLKRFRRVNCALQLIILQHAMLDTKYYQFCNVYSNENCIKIIKTRETVLSRYRECFLKEKKLLTNMIERLFAEPLGDQFAKALIELRDKVIIHWSWLYEQDVQKF</sequence>
<evidence type="ECO:0000256" key="3">
    <source>
        <dbReference type="SAM" id="SignalP"/>
    </source>
</evidence>
<evidence type="ECO:0000256" key="2">
    <source>
        <dbReference type="SAM" id="MobiDB-lite"/>
    </source>
</evidence>
<feature type="chain" id="PRO_5044849165" evidence="3">
    <location>
        <begin position="20"/>
        <end position="1454"/>
    </location>
</feature>
<organism evidence="4 5">
    <name type="scientific">Heterodera trifolii</name>
    <dbReference type="NCBI Taxonomy" id="157864"/>
    <lineage>
        <taxon>Eukaryota</taxon>
        <taxon>Metazoa</taxon>
        <taxon>Ecdysozoa</taxon>
        <taxon>Nematoda</taxon>
        <taxon>Chromadorea</taxon>
        <taxon>Rhabditida</taxon>
        <taxon>Tylenchina</taxon>
        <taxon>Tylenchomorpha</taxon>
        <taxon>Tylenchoidea</taxon>
        <taxon>Heteroderidae</taxon>
        <taxon>Heteroderinae</taxon>
        <taxon>Heterodera</taxon>
    </lineage>
</organism>
<name>A0ABD2LMW5_9BILA</name>
<feature type="compositionally biased region" description="Basic and acidic residues" evidence="2">
    <location>
        <begin position="471"/>
        <end position="480"/>
    </location>
</feature>
<keyword evidence="5" id="KW-1185">Reference proteome</keyword>
<feature type="compositionally biased region" description="Basic and acidic residues" evidence="2">
    <location>
        <begin position="417"/>
        <end position="449"/>
    </location>
</feature>
<feature type="coiled-coil region" evidence="1">
    <location>
        <begin position="102"/>
        <end position="152"/>
    </location>
</feature>
<feature type="coiled-coil region" evidence="1">
    <location>
        <begin position="803"/>
        <end position="830"/>
    </location>
</feature>
<feature type="compositionally biased region" description="Basic and acidic residues" evidence="2">
    <location>
        <begin position="325"/>
        <end position="335"/>
    </location>
</feature>
<evidence type="ECO:0000313" key="4">
    <source>
        <dbReference type="EMBL" id="KAL3116583.1"/>
    </source>
</evidence>
<feature type="compositionally biased region" description="Basic and acidic residues" evidence="2">
    <location>
        <begin position="392"/>
        <end position="405"/>
    </location>
</feature>
<feature type="compositionally biased region" description="Low complexity" evidence="2">
    <location>
        <begin position="353"/>
        <end position="366"/>
    </location>
</feature>
<feature type="compositionally biased region" description="Polar residues" evidence="2">
    <location>
        <begin position="372"/>
        <end position="384"/>
    </location>
</feature>
<feature type="compositionally biased region" description="Polar residues" evidence="2">
    <location>
        <begin position="279"/>
        <end position="304"/>
    </location>
</feature>
<evidence type="ECO:0000313" key="5">
    <source>
        <dbReference type="Proteomes" id="UP001620626"/>
    </source>
</evidence>
<proteinExistence type="predicted"/>
<evidence type="ECO:0000256" key="1">
    <source>
        <dbReference type="SAM" id="Coils"/>
    </source>
</evidence>
<keyword evidence="3" id="KW-0732">Signal</keyword>
<dbReference type="Proteomes" id="UP001620626">
    <property type="component" value="Unassembled WGS sequence"/>
</dbReference>
<gene>
    <name evidence="4" type="ORF">niasHT_001330</name>
</gene>
<feature type="region of interest" description="Disordered" evidence="2">
    <location>
        <begin position="915"/>
        <end position="975"/>
    </location>
</feature>
<dbReference type="EMBL" id="JBICBT010000355">
    <property type="protein sequence ID" value="KAL3116583.1"/>
    <property type="molecule type" value="Genomic_DNA"/>
</dbReference>
<feature type="signal peptide" evidence="3">
    <location>
        <begin position="1"/>
        <end position="19"/>
    </location>
</feature>